<feature type="domain" description="DUF7128" evidence="1">
    <location>
        <begin position="1"/>
        <end position="44"/>
    </location>
</feature>
<dbReference type="AlphaFoldDB" id="A0ABD5YK38"/>
<dbReference type="Proteomes" id="UP001596417">
    <property type="component" value="Unassembled WGS sequence"/>
</dbReference>
<dbReference type="Pfam" id="PF23447">
    <property type="entry name" value="DUF7128"/>
    <property type="match status" value="1"/>
</dbReference>
<reference evidence="2 3" key="1">
    <citation type="journal article" date="2019" name="Int. J. Syst. Evol. Microbiol.">
        <title>The Global Catalogue of Microorganisms (GCM) 10K type strain sequencing project: providing services to taxonomists for standard genome sequencing and annotation.</title>
        <authorList>
            <consortium name="The Broad Institute Genomics Platform"/>
            <consortium name="The Broad Institute Genome Sequencing Center for Infectious Disease"/>
            <person name="Wu L."/>
            <person name="Ma J."/>
        </authorList>
    </citation>
    <scope>NUCLEOTIDE SEQUENCE [LARGE SCALE GENOMIC DNA]</scope>
    <source>
        <strain evidence="2 3">RDMS1</strain>
    </source>
</reference>
<keyword evidence="3" id="KW-1185">Reference proteome</keyword>
<protein>
    <recommendedName>
        <fullName evidence="1">DUF7128 domain-containing protein</fullName>
    </recommendedName>
</protein>
<gene>
    <name evidence="2" type="ORF">ACFQL7_02975</name>
</gene>
<name>A0ABD5YK38_9EURY</name>
<evidence type="ECO:0000313" key="2">
    <source>
        <dbReference type="EMBL" id="MFC7188907.1"/>
    </source>
</evidence>
<sequence length="44" mass="5221">MVTQVERDNVTWHTCETCGLMFDDKDDAKEHEKRCDEESPSYIQ</sequence>
<dbReference type="RefSeq" id="WP_390204529.1">
    <property type="nucleotide sequence ID" value="NZ_CP109979.1"/>
</dbReference>
<evidence type="ECO:0000313" key="3">
    <source>
        <dbReference type="Proteomes" id="UP001596417"/>
    </source>
</evidence>
<proteinExistence type="predicted"/>
<comment type="caution">
    <text evidence="2">The sequence shown here is derived from an EMBL/GenBank/DDBJ whole genome shotgun (WGS) entry which is preliminary data.</text>
</comment>
<dbReference type="EMBL" id="JBHTAX010000001">
    <property type="protein sequence ID" value="MFC7188907.1"/>
    <property type="molecule type" value="Genomic_DNA"/>
</dbReference>
<organism evidence="2 3">
    <name type="scientific">Halocatena marina</name>
    <dbReference type="NCBI Taxonomy" id="2934937"/>
    <lineage>
        <taxon>Archaea</taxon>
        <taxon>Methanobacteriati</taxon>
        <taxon>Methanobacteriota</taxon>
        <taxon>Stenosarchaea group</taxon>
        <taxon>Halobacteria</taxon>
        <taxon>Halobacteriales</taxon>
        <taxon>Natronomonadaceae</taxon>
        <taxon>Halocatena</taxon>
    </lineage>
</organism>
<evidence type="ECO:0000259" key="1">
    <source>
        <dbReference type="Pfam" id="PF23447"/>
    </source>
</evidence>
<dbReference type="InterPro" id="IPR055552">
    <property type="entry name" value="DUF7128"/>
</dbReference>
<dbReference type="GeneID" id="302506941"/>
<accession>A0ABD5YK38</accession>